<sequence length="197" mass="22437">MKNTLRTNYYFQNRVELLQNFEPSYVGPGRKPGNSLDSGYQTGGSSLSKLMGEESVYFSKDFEWQHLKNEIENNPSFAHHFLPFEPSSSSSSSSSNYSDAWRNFHNLHSTGKFFKERRYLLKEFPELLHANEDSKVLEVGCGNGSTVLPILRDNRLVICGIGLRRVLGVNYYSSSGLVSEIWLIVECKYVIRVSDFG</sequence>
<accession>A0A835HZC6</accession>
<organism evidence="4 5">
    <name type="scientific">Coptis chinensis</name>
    <dbReference type="NCBI Taxonomy" id="261450"/>
    <lineage>
        <taxon>Eukaryota</taxon>
        <taxon>Viridiplantae</taxon>
        <taxon>Streptophyta</taxon>
        <taxon>Embryophyta</taxon>
        <taxon>Tracheophyta</taxon>
        <taxon>Spermatophyta</taxon>
        <taxon>Magnoliopsida</taxon>
        <taxon>Ranunculales</taxon>
        <taxon>Ranunculaceae</taxon>
        <taxon>Coptidoideae</taxon>
        <taxon>Coptis</taxon>
    </lineage>
</organism>
<keyword evidence="5" id="KW-1185">Reference proteome</keyword>
<comment type="similarity">
    <text evidence="1">Belongs to the methyltransferase superfamily. METL family.</text>
</comment>
<gene>
    <name evidence="4" type="ORF">IFM89_023201</name>
</gene>
<dbReference type="PANTHER" id="PTHR22809:SF14">
    <property type="entry name" value="TRNA N(3)-METHYLCYTIDINE METHYLTRANSFERASE"/>
    <property type="match status" value="1"/>
</dbReference>
<dbReference type="GO" id="GO:0008757">
    <property type="term" value="F:S-adenosylmethionine-dependent methyltransferase activity"/>
    <property type="evidence" value="ECO:0007669"/>
    <property type="project" value="UniProtKB-ARBA"/>
</dbReference>
<proteinExistence type="inferred from homology"/>
<evidence type="ECO:0000313" key="5">
    <source>
        <dbReference type="Proteomes" id="UP000631114"/>
    </source>
</evidence>
<evidence type="ECO:0008006" key="6">
    <source>
        <dbReference type="Google" id="ProtNLM"/>
    </source>
</evidence>
<evidence type="ECO:0000313" key="4">
    <source>
        <dbReference type="EMBL" id="KAF9606148.1"/>
    </source>
</evidence>
<dbReference type="InterPro" id="IPR026113">
    <property type="entry name" value="METTL2/6/8-like"/>
</dbReference>
<keyword evidence="3" id="KW-0808">Transferase</keyword>
<reference evidence="4 5" key="1">
    <citation type="submission" date="2020-10" db="EMBL/GenBank/DDBJ databases">
        <title>The Coptis chinensis genome and diversification of protoberbering-type alkaloids.</title>
        <authorList>
            <person name="Wang B."/>
            <person name="Shu S."/>
            <person name="Song C."/>
            <person name="Liu Y."/>
        </authorList>
    </citation>
    <scope>NUCLEOTIDE SEQUENCE [LARGE SCALE GENOMIC DNA]</scope>
    <source>
        <strain evidence="4">HL-2020</strain>
        <tissue evidence="4">Leaf</tissue>
    </source>
</reference>
<dbReference type="EMBL" id="JADFTS010000005">
    <property type="protein sequence ID" value="KAF9606148.1"/>
    <property type="molecule type" value="Genomic_DNA"/>
</dbReference>
<evidence type="ECO:0000256" key="3">
    <source>
        <dbReference type="ARBA" id="ARBA00022679"/>
    </source>
</evidence>
<dbReference type="InterPro" id="IPR029063">
    <property type="entry name" value="SAM-dependent_MTases_sf"/>
</dbReference>
<dbReference type="AlphaFoldDB" id="A0A835HZC6"/>
<dbReference type="PANTHER" id="PTHR22809">
    <property type="entry name" value="METHYLTRANSFERASE-RELATED"/>
    <property type="match status" value="1"/>
</dbReference>
<dbReference type="GO" id="GO:0008173">
    <property type="term" value="F:RNA methyltransferase activity"/>
    <property type="evidence" value="ECO:0007669"/>
    <property type="project" value="UniProtKB-ARBA"/>
</dbReference>
<protein>
    <recommendedName>
        <fullName evidence="6">Methyltransferase</fullName>
    </recommendedName>
</protein>
<dbReference type="OrthoDB" id="417697at2759"/>
<keyword evidence="2" id="KW-0489">Methyltransferase</keyword>
<comment type="caution">
    <text evidence="4">The sequence shown here is derived from an EMBL/GenBank/DDBJ whole genome shotgun (WGS) entry which is preliminary data.</text>
</comment>
<evidence type="ECO:0000256" key="2">
    <source>
        <dbReference type="ARBA" id="ARBA00022603"/>
    </source>
</evidence>
<dbReference type="Proteomes" id="UP000631114">
    <property type="component" value="Unassembled WGS sequence"/>
</dbReference>
<dbReference type="SUPFAM" id="SSF53335">
    <property type="entry name" value="S-adenosyl-L-methionine-dependent methyltransferases"/>
    <property type="match status" value="1"/>
</dbReference>
<evidence type="ECO:0000256" key="1">
    <source>
        <dbReference type="ARBA" id="ARBA00009725"/>
    </source>
</evidence>
<name>A0A835HZC6_9MAGN</name>
<dbReference type="GO" id="GO:0032259">
    <property type="term" value="P:methylation"/>
    <property type="evidence" value="ECO:0007669"/>
    <property type="project" value="UniProtKB-KW"/>
</dbReference>